<comment type="similarity">
    <text evidence="1">Belongs to the protein kinase superfamily. STE Ser/Thr protein kinase family. STE20 subfamily.</text>
</comment>
<feature type="compositionally biased region" description="Basic and acidic residues" evidence="4">
    <location>
        <begin position="690"/>
        <end position="707"/>
    </location>
</feature>
<keyword evidence="5" id="KW-0812">Transmembrane</keyword>
<feature type="compositionally biased region" description="Basic and acidic residues" evidence="4">
    <location>
        <begin position="389"/>
        <end position="399"/>
    </location>
</feature>
<feature type="domain" description="Protein kinase" evidence="6">
    <location>
        <begin position="1"/>
        <end position="637"/>
    </location>
</feature>
<feature type="compositionally biased region" description="Basic and acidic residues" evidence="4">
    <location>
        <begin position="432"/>
        <end position="445"/>
    </location>
</feature>
<dbReference type="Gene3D" id="1.10.510.10">
    <property type="entry name" value="Transferase(Phosphotransferase) domain 1"/>
    <property type="match status" value="2"/>
</dbReference>
<dbReference type="Proteomes" id="UP000595046">
    <property type="component" value="Chromosome"/>
</dbReference>
<keyword evidence="7" id="KW-0808">Transferase</keyword>
<gene>
    <name evidence="7" type="ORF">G4Z16_11785</name>
</gene>
<dbReference type="GO" id="GO:0004674">
    <property type="term" value="F:protein serine/threonine kinase activity"/>
    <property type="evidence" value="ECO:0007669"/>
    <property type="project" value="UniProtKB-KW"/>
</dbReference>
<dbReference type="InterPro" id="IPR011009">
    <property type="entry name" value="Kinase-like_dom_sf"/>
</dbReference>
<feature type="region of interest" description="Disordered" evidence="4">
    <location>
        <begin position="267"/>
        <end position="519"/>
    </location>
</feature>
<organism evidence="7 8">
    <name type="scientific">Streptomyces bathyalis</name>
    <dbReference type="NCBI Taxonomy" id="2710756"/>
    <lineage>
        <taxon>Bacteria</taxon>
        <taxon>Bacillati</taxon>
        <taxon>Actinomycetota</taxon>
        <taxon>Actinomycetes</taxon>
        <taxon>Kitasatosporales</taxon>
        <taxon>Streptomycetaceae</taxon>
        <taxon>Streptomyces</taxon>
    </lineage>
</organism>
<dbReference type="PANTHER" id="PTHR45832">
    <property type="entry name" value="SERINE/THREONINE-PROTEIN KINASE SAMKA-RELATED-RELATED"/>
    <property type="match status" value="1"/>
</dbReference>
<feature type="region of interest" description="Disordered" evidence="4">
    <location>
        <begin position="210"/>
        <end position="255"/>
    </location>
</feature>
<feature type="compositionally biased region" description="Basic and acidic residues" evidence="4">
    <location>
        <begin position="352"/>
        <end position="363"/>
    </location>
</feature>
<protein>
    <submittedName>
        <fullName evidence="7">Serine/threonine protein kinase</fullName>
    </submittedName>
</protein>
<keyword evidence="7" id="KW-0418">Kinase</keyword>
<feature type="transmembrane region" description="Helical" evidence="5">
    <location>
        <begin position="785"/>
        <end position="808"/>
    </location>
</feature>
<evidence type="ECO:0000256" key="2">
    <source>
        <dbReference type="ARBA" id="ARBA00022741"/>
    </source>
</evidence>
<dbReference type="SMART" id="SM00220">
    <property type="entry name" value="S_TKc"/>
    <property type="match status" value="1"/>
</dbReference>
<dbReference type="PROSITE" id="PS50011">
    <property type="entry name" value="PROTEIN_KINASE_DOM"/>
    <property type="match status" value="1"/>
</dbReference>
<accession>A0A7T1T5Y1</accession>
<keyword evidence="3" id="KW-0067">ATP-binding</keyword>
<feature type="compositionally biased region" description="Basic residues" evidence="4">
    <location>
        <begin position="762"/>
        <end position="777"/>
    </location>
</feature>
<keyword evidence="5" id="KW-0472">Membrane</keyword>
<feature type="compositionally biased region" description="Gly residues" evidence="4">
    <location>
        <begin position="835"/>
        <end position="852"/>
    </location>
</feature>
<feature type="region of interest" description="Disordered" evidence="4">
    <location>
        <begin position="653"/>
        <end position="784"/>
    </location>
</feature>
<name>A0A7T1T5Y1_9ACTN</name>
<dbReference type="Gene3D" id="3.30.200.20">
    <property type="entry name" value="Phosphorylase Kinase, domain 1"/>
    <property type="match status" value="1"/>
</dbReference>
<evidence type="ECO:0000259" key="6">
    <source>
        <dbReference type="PROSITE" id="PS50011"/>
    </source>
</evidence>
<keyword evidence="8" id="KW-1185">Reference proteome</keyword>
<feature type="compositionally biased region" description="Low complexity" evidence="4">
    <location>
        <begin position="334"/>
        <end position="351"/>
    </location>
</feature>
<keyword evidence="7" id="KW-0723">Serine/threonine-protein kinase</keyword>
<evidence type="ECO:0000313" key="8">
    <source>
        <dbReference type="Proteomes" id="UP000595046"/>
    </source>
</evidence>
<dbReference type="EMBL" id="CP048882">
    <property type="protein sequence ID" value="QPP06952.1"/>
    <property type="molecule type" value="Genomic_DNA"/>
</dbReference>
<evidence type="ECO:0000256" key="4">
    <source>
        <dbReference type="SAM" id="MobiDB-lite"/>
    </source>
</evidence>
<dbReference type="KEGG" id="sbat:G4Z16_11785"/>
<feature type="region of interest" description="Disordered" evidence="4">
    <location>
        <begin position="814"/>
        <end position="873"/>
    </location>
</feature>
<evidence type="ECO:0000256" key="3">
    <source>
        <dbReference type="ARBA" id="ARBA00022840"/>
    </source>
</evidence>
<dbReference type="AlphaFoldDB" id="A0A7T1T5Y1"/>
<proteinExistence type="inferred from homology"/>
<feature type="compositionally biased region" description="Basic and acidic residues" evidence="4">
    <location>
        <begin position="467"/>
        <end position="483"/>
    </location>
</feature>
<reference evidence="8" key="1">
    <citation type="submission" date="2020-02" db="EMBL/GenBank/DDBJ databases">
        <title>Streptomyces sp. ASO4wet.</title>
        <authorList>
            <person name="Risdian C."/>
            <person name="Landwehr W."/>
            <person name="Schupp P."/>
            <person name="Wink J."/>
        </authorList>
    </citation>
    <scope>NUCLEOTIDE SEQUENCE [LARGE SCALE GENOMIC DNA]</scope>
    <source>
        <strain evidence="8">ASO4wet</strain>
    </source>
</reference>
<keyword evidence="2" id="KW-0547">Nucleotide-binding</keyword>
<evidence type="ECO:0000313" key="7">
    <source>
        <dbReference type="EMBL" id="QPP06952.1"/>
    </source>
</evidence>
<sequence length="1013" mass="108574">MDDYADKAGRLLADRYRLPRTTADSHQLTESVAYDTASGQEVLVRQVPLPEIVEAEVLEDGGSVGAGAAHGAAFRGSIGRATRSPADPAVRRAVEAAVAAARLPDHPRLDQVFDVFVEGDGLWIVSELLPATPLATLLSHQTLTAHRAAEIAADLLTALRVVHAHGWTHRNVTAHTVLICDDGRALLTGLAVGAAQEALCGYSPLPDSERVALPPSGNIPGEPRRSSGGGSEAETAGEQPQSGAGSSPESESWKGITLPEGFDVRQEDQADDPYGRGPVQGGGDDPGQGPARAGGSPRGIFGLQGLGHDGPPAEQGSGPVRHGYETGGRGPRSGAVAAYQAGAKRGAAARVHGAERDEPEPARQESGPGDEAGAREDWWNRPASAPPADTRHATPDDYVRWFPAGEDEVTPSDLPGSRPPNSLPVKATWRPAEPEPRPEQERGGRPEGSLYSDVPYAEEMYGGSSRSESRYSDPYDSDAHDSAPYDSDAYDEDPYADEPESRPWGGEGAEENGAPEGFRGPATALAAERARQARMTVVGAVSERWAPEQAGPVHQNWRLAPPVGPSADLWALGVLLFRAVQGHAPYPEDDVAELVQMVCGEPPAFAEECGPLRPVVESLLRQDPTERPDFEELRGWLRSLVRSAPEPEVGWHTVYAPSLDPGGTSDPRRLPILRRRGELVRRRRAARRAARAEQRQQHRHQQREQRRQKQQRPRPAPLQGAPHASHPQAPHDQTARLQAQQPPQPGPVPPMPQQSPEPRRERAAHRRSRPAREKKPRQGAGPRKLGGILVGLVLAGLAAALMYAVWFMPEGDTNGASNQQRGSVGGESRPPEAGDGSGNGGGDGGGDGGGSGEKQQPPAAGKAPKGYKLSQDPAGFRVAVPDEWNRRSTTGRGQVRYNGGEVEMVIVNGRDAVGKYGKDPMAYQSDDEPELKAYRASDWASTSGLRRIDVGETAMAEGTFSWKDGGRDIYARNRAMILDGRYHVLMVMGSKGKKQEIDRHFEAVADTYRSTGR</sequence>
<dbReference type="InterPro" id="IPR051931">
    <property type="entry name" value="PAK3-like"/>
</dbReference>
<feature type="compositionally biased region" description="Acidic residues" evidence="4">
    <location>
        <begin position="488"/>
        <end position="498"/>
    </location>
</feature>
<dbReference type="RefSeq" id="WP_197350773.1">
    <property type="nucleotide sequence ID" value="NZ_CP048882.1"/>
</dbReference>
<dbReference type="GO" id="GO:0005524">
    <property type="term" value="F:ATP binding"/>
    <property type="evidence" value="ECO:0007669"/>
    <property type="project" value="UniProtKB-KW"/>
</dbReference>
<keyword evidence="5" id="KW-1133">Transmembrane helix</keyword>
<dbReference type="PANTHER" id="PTHR45832:SF22">
    <property type="entry name" value="SERINE_THREONINE-PROTEIN KINASE SAMKA-RELATED"/>
    <property type="match status" value="1"/>
</dbReference>
<dbReference type="InterPro" id="IPR000719">
    <property type="entry name" value="Prot_kinase_dom"/>
</dbReference>
<feature type="compositionally biased region" description="Pro residues" evidence="4">
    <location>
        <begin position="742"/>
        <end position="755"/>
    </location>
</feature>
<evidence type="ECO:0000256" key="5">
    <source>
        <dbReference type="SAM" id="Phobius"/>
    </source>
</evidence>
<dbReference type="SUPFAM" id="SSF56112">
    <property type="entry name" value="Protein kinase-like (PK-like)"/>
    <property type="match status" value="1"/>
</dbReference>
<evidence type="ECO:0000256" key="1">
    <source>
        <dbReference type="ARBA" id="ARBA00008874"/>
    </source>
</evidence>
<feature type="compositionally biased region" description="Polar residues" evidence="4">
    <location>
        <begin position="239"/>
        <end position="250"/>
    </location>
</feature>